<dbReference type="GO" id="GO:0004672">
    <property type="term" value="F:protein kinase activity"/>
    <property type="evidence" value="ECO:0007669"/>
    <property type="project" value="InterPro"/>
</dbReference>
<dbReference type="Gramene" id="EFJ14952">
    <property type="protein sequence ID" value="EFJ14952"/>
    <property type="gene ID" value="SELMODRAFT_445760"/>
</dbReference>
<dbReference type="InterPro" id="IPR000719">
    <property type="entry name" value="Prot_kinase_dom"/>
</dbReference>
<dbReference type="InterPro" id="IPR008271">
    <property type="entry name" value="Ser/Thr_kinase_AS"/>
</dbReference>
<evidence type="ECO:0000256" key="6">
    <source>
        <dbReference type="SAM" id="Phobius"/>
    </source>
</evidence>
<dbReference type="Pfam" id="PF00069">
    <property type="entry name" value="Pkinase"/>
    <property type="match status" value="1"/>
</dbReference>
<keyword evidence="6" id="KW-1133">Transmembrane helix</keyword>
<dbReference type="GO" id="GO:0005524">
    <property type="term" value="F:ATP binding"/>
    <property type="evidence" value="ECO:0007669"/>
    <property type="project" value="UniProtKB-UniRule"/>
</dbReference>
<dbReference type="PROSITE" id="PS50011">
    <property type="entry name" value="PROTEIN_KINASE_DOM"/>
    <property type="match status" value="1"/>
</dbReference>
<dbReference type="Gene3D" id="3.30.200.20">
    <property type="entry name" value="Phosphorylase Kinase, domain 1"/>
    <property type="match status" value="1"/>
</dbReference>
<dbReference type="HOGENOM" id="CLU_019804_0_0_1"/>
<dbReference type="SMART" id="SM00220">
    <property type="entry name" value="S_TKc"/>
    <property type="match status" value="1"/>
</dbReference>
<dbReference type="SUPFAM" id="SSF56112">
    <property type="entry name" value="Protein kinase-like (PK-like)"/>
    <property type="match status" value="1"/>
</dbReference>
<keyword evidence="4 5" id="KW-0067">ATP-binding</keyword>
<feature type="domain" description="Protein kinase" evidence="7">
    <location>
        <begin position="36"/>
        <end position="376"/>
    </location>
</feature>
<feature type="binding site" evidence="5">
    <location>
        <position position="70"/>
    </location>
    <ligand>
        <name>ATP</name>
        <dbReference type="ChEBI" id="CHEBI:30616"/>
    </ligand>
</feature>
<reference evidence="8 9" key="1">
    <citation type="journal article" date="2011" name="Science">
        <title>The Selaginella genome identifies genetic changes associated with the evolution of vascular plants.</title>
        <authorList>
            <person name="Banks J.A."/>
            <person name="Nishiyama T."/>
            <person name="Hasebe M."/>
            <person name="Bowman J.L."/>
            <person name="Gribskov M."/>
            <person name="dePamphilis C."/>
            <person name="Albert V.A."/>
            <person name="Aono N."/>
            <person name="Aoyama T."/>
            <person name="Ambrose B.A."/>
            <person name="Ashton N.W."/>
            <person name="Axtell M.J."/>
            <person name="Barker E."/>
            <person name="Barker M.S."/>
            <person name="Bennetzen J.L."/>
            <person name="Bonawitz N.D."/>
            <person name="Chapple C."/>
            <person name="Cheng C."/>
            <person name="Correa L.G."/>
            <person name="Dacre M."/>
            <person name="DeBarry J."/>
            <person name="Dreyer I."/>
            <person name="Elias M."/>
            <person name="Engstrom E.M."/>
            <person name="Estelle M."/>
            <person name="Feng L."/>
            <person name="Finet C."/>
            <person name="Floyd S.K."/>
            <person name="Frommer W.B."/>
            <person name="Fujita T."/>
            <person name="Gramzow L."/>
            <person name="Gutensohn M."/>
            <person name="Harholt J."/>
            <person name="Hattori M."/>
            <person name="Heyl A."/>
            <person name="Hirai T."/>
            <person name="Hiwatashi Y."/>
            <person name="Ishikawa M."/>
            <person name="Iwata M."/>
            <person name="Karol K.G."/>
            <person name="Koehler B."/>
            <person name="Kolukisaoglu U."/>
            <person name="Kubo M."/>
            <person name="Kurata T."/>
            <person name="Lalonde S."/>
            <person name="Li K."/>
            <person name="Li Y."/>
            <person name="Litt A."/>
            <person name="Lyons E."/>
            <person name="Manning G."/>
            <person name="Maruyama T."/>
            <person name="Michael T.P."/>
            <person name="Mikami K."/>
            <person name="Miyazaki S."/>
            <person name="Morinaga S."/>
            <person name="Murata T."/>
            <person name="Mueller-Roeber B."/>
            <person name="Nelson D.R."/>
            <person name="Obara M."/>
            <person name="Oguri Y."/>
            <person name="Olmstead R.G."/>
            <person name="Onodera N."/>
            <person name="Petersen B.L."/>
            <person name="Pils B."/>
            <person name="Prigge M."/>
            <person name="Rensing S.A."/>
            <person name="Riano-Pachon D.M."/>
            <person name="Roberts A.W."/>
            <person name="Sato Y."/>
            <person name="Scheller H.V."/>
            <person name="Schulz B."/>
            <person name="Schulz C."/>
            <person name="Shakirov E.V."/>
            <person name="Shibagaki N."/>
            <person name="Shinohara N."/>
            <person name="Shippen D.E."/>
            <person name="Soerensen I."/>
            <person name="Sotooka R."/>
            <person name="Sugimoto N."/>
            <person name="Sugita M."/>
            <person name="Sumikawa N."/>
            <person name="Tanurdzic M."/>
            <person name="Theissen G."/>
            <person name="Ulvskov P."/>
            <person name="Wakazuki S."/>
            <person name="Weng J.K."/>
            <person name="Willats W.W."/>
            <person name="Wipf D."/>
            <person name="Wolf P.G."/>
            <person name="Yang L."/>
            <person name="Zimmer A.D."/>
            <person name="Zhu Q."/>
            <person name="Mitros T."/>
            <person name="Hellsten U."/>
            <person name="Loque D."/>
            <person name="Otillar R."/>
            <person name="Salamov A."/>
            <person name="Schmutz J."/>
            <person name="Shapiro H."/>
            <person name="Lindquist E."/>
            <person name="Lucas S."/>
            <person name="Rokhsar D."/>
            <person name="Grigoriev I.V."/>
        </authorList>
    </citation>
    <scope>NUCLEOTIDE SEQUENCE [LARGE SCALE GENOMIC DNA]</scope>
</reference>
<dbReference type="Gene3D" id="1.10.510.10">
    <property type="entry name" value="Transferase(Phosphotransferase) domain 1"/>
    <property type="match status" value="1"/>
</dbReference>
<dbReference type="PROSITE" id="PS00107">
    <property type="entry name" value="PROTEIN_KINASE_ATP"/>
    <property type="match status" value="1"/>
</dbReference>
<keyword evidence="9" id="KW-1185">Reference proteome</keyword>
<keyword evidence="6" id="KW-0472">Membrane</keyword>
<dbReference type="InterPro" id="IPR017441">
    <property type="entry name" value="Protein_kinase_ATP_BS"/>
</dbReference>
<dbReference type="InterPro" id="IPR011009">
    <property type="entry name" value="Kinase-like_dom_sf"/>
</dbReference>
<evidence type="ECO:0000313" key="9">
    <source>
        <dbReference type="Proteomes" id="UP000001514"/>
    </source>
</evidence>
<accession>D8SL25</accession>
<dbReference type="PROSITE" id="PS00108">
    <property type="entry name" value="PROTEIN_KINASE_ST"/>
    <property type="match status" value="1"/>
</dbReference>
<protein>
    <recommendedName>
        <fullName evidence="7">Protein kinase domain-containing protein</fullName>
    </recommendedName>
</protein>
<dbReference type="AlphaFoldDB" id="D8SL25"/>
<keyword evidence="1" id="KW-0808">Transferase</keyword>
<dbReference type="PANTHER" id="PTHR46699">
    <property type="entry name" value="SERINE/THREONINE-PROTEIN KINASE STN8, CHLOROPLASTIC-RELATED"/>
    <property type="match status" value="1"/>
</dbReference>
<feature type="transmembrane region" description="Helical" evidence="6">
    <location>
        <begin position="436"/>
        <end position="461"/>
    </location>
</feature>
<evidence type="ECO:0000256" key="4">
    <source>
        <dbReference type="ARBA" id="ARBA00022840"/>
    </source>
</evidence>
<dbReference type="STRING" id="88036.D8SL25"/>
<dbReference type="Pfam" id="PF05056">
    <property type="entry name" value="DUF674"/>
    <property type="match status" value="1"/>
</dbReference>
<dbReference type="InParanoid" id="D8SL25"/>
<sequence>MLWFLLASPGGISGVVDFLASPLHARRQREFPANEVEVGRRIGEGSFGIVYDGYIGRGTNGDEGMHVILKKAKAQVSGSSEMHNTEVYMNRYLQRNAPEAVADFLGTVRVKQDQVKGKLTEGLWLVWKFQGYHTLNHYMKQKTFPENLSKQLLGDSATNKRYGSTNQRQNALILRTIMTHLLYNLQQIHRTGVVHRDVKPLNLILAGDTDTFKLVDLGACVNLRSGYNYVPNETIMDPDYAPPEQYVMPTRTPRLPPDPLCSLISPLIWLLNTPDRFDVFSAGLVMMQLSVKSLRHESAMKHFSGELKRAGYDLNKWRKKCQVPKEEFSLLDADDGAGWELVTALLQPRHDKAFMIWPSLVRGRPSAAAALKHRFFRGTRRVEPIKIEFPKFPPNFEPAAVPMAALSLMAESGAGIKVLQEKVVGEMATKVKSPEFTYAITAAIPIAALICLGLSLSWMLMQGLQTSAQLSYGVSQNLGITGPASAAFCLFVLKQLLVGPAAKNNKNDQRSTSTGLASVSGYGEVRRLAEEVGALDTRLGSLEALVTIDGGESLEDKHYQQIARVKVNLLYKKSDRTVPFLEAKKDFVDLLMSFLVLPVGSVIRLLRAGNTVDTGVNSAMVGGAAKLFETIEKMDQSSMEVSKTVLTDPVTDASAFRGGKILTLEGPDSTAPVYKCGRQNCCNFSAGSTHFSCHPDYSHQVLKIGKSPQTTGYVKDNVIFMITDELEVYPTSTIKSIVLLNTLKVKTMEVSVGVNEEISRLEALGNATSKSDQLSNRVVVKYHYSK</sequence>
<evidence type="ECO:0000259" key="7">
    <source>
        <dbReference type="PROSITE" id="PS50011"/>
    </source>
</evidence>
<evidence type="ECO:0000256" key="5">
    <source>
        <dbReference type="PROSITE-ProRule" id="PRU10141"/>
    </source>
</evidence>
<dbReference type="Proteomes" id="UP000001514">
    <property type="component" value="Unassembled WGS sequence"/>
</dbReference>
<evidence type="ECO:0000256" key="2">
    <source>
        <dbReference type="ARBA" id="ARBA00022741"/>
    </source>
</evidence>
<dbReference type="eggNOG" id="KOG0594">
    <property type="taxonomic scope" value="Eukaryota"/>
</dbReference>
<keyword evidence="2 5" id="KW-0547">Nucleotide-binding</keyword>
<keyword evidence="3" id="KW-0418">Kinase</keyword>
<organism evidence="9">
    <name type="scientific">Selaginella moellendorffii</name>
    <name type="common">Spikemoss</name>
    <dbReference type="NCBI Taxonomy" id="88036"/>
    <lineage>
        <taxon>Eukaryota</taxon>
        <taxon>Viridiplantae</taxon>
        <taxon>Streptophyta</taxon>
        <taxon>Embryophyta</taxon>
        <taxon>Tracheophyta</taxon>
        <taxon>Lycopodiopsida</taxon>
        <taxon>Selaginellales</taxon>
        <taxon>Selaginellaceae</taxon>
        <taxon>Selaginella</taxon>
    </lineage>
</organism>
<evidence type="ECO:0000256" key="1">
    <source>
        <dbReference type="ARBA" id="ARBA00022679"/>
    </source>
</evidence>
<dbReference type="EMBL" id="GL377625">
    <property type="protein sequence ID" value="EFJ14952.1"/>
    <property type="molecule type" value="Genomic_DNA"/>
</dbReference>
<dbReference type="PANTHER" id="PTHR46699:SF5">
    <property type="entry name" value="PROTEIN KINASE DOMAIN-CONTAINING PROTEIN"/>
    <property type="match status" value="1"/>
</dbReference>
<keyword evidence="6" id="KW-0812">Transmembrane</keyword>
<name>D8SL25_SELML</name>
<gene>
    <name evidence="8" type="ORF">SELMODRAFT_445760</name>
</gene>
<evidence type="ECO:0000256" key="3">
    <source>
        <dbReference type="ARBA" id="ARBA00022777"/>
    </source>
</evidence>
<proteinExistence type="predicted"/>
<evidence type="ECO:0000313" key="8">
    <source>
        <dbReference type="EMBL" id="EFJ14952.1"/>
    </source>
</evidence>
<dbReference type="KEGG" id="smo:SELMODRAFT_445760"/>
<dbReference type="InterPro" id="IPR007750">
    <property type="entry name" value="DUF674"/>
</dbReference>